<dbReference type="Proteomes" id="UP000232412">
    <property type="component" value="Unassembled WGS sequence"/>
</dbReference>
<keyword evidence="2" id="KW-1185">Reference proteome</keyword>
<organism evidence="1 2">
    <name type="scientific">Nitrosotalea sinensis</name>
    <dbReference type="NCBI Taxonomy" id="1499975"/>
    <lineage>
        <taxon>Archaea</taxon>
        <taxon>Nitrososphaerota</taxon>
        <taxon>Nitrososphaeria</taxon>
        <taxon>Nitrosotaleales</taxon>
        <taxon>Nitrosotaleaceae</taxon>
        <taxon>Nitrosotalea</taxon>
    </lineage>
</organism>
<evidence type="ECO:0000313" key="1">
    <source>
        <dbReference type="EMBL" id="SHO42830.1"/>
    </source>
</evidence>
<protein>
    <submittedName>
        <fullName evidence="1">Uncharacterized protein</fullName>
    </submittedName>
</protein>
<dbReference type="AlphaFoldDB" id="A0A2H1EF76"/>
<evidence type="ECO:0000313" key="2">
    <source>
        <dbReference type="Proteomes" id="UP000232412"/>
    </source>
</evidence>
<gene>
    <name evidence="1" type="ORF">NSIN_10192</name>
</gene>
<accession>A0A2H1EF76</accession>
<sequence>MENMTGTCEIKYHQVFAYKYEKNDLNILKFITGLRISEFDYRFLMAI</sequence>
<reference evidence="2" key="1">
    <citation type="submission" date="2016-12" db="EMBL/GenBank/DDBJ databases">
        <authorList>
            <person name="Herbold C."/>
        </authorList>
    </citation>
    <scope>NUCLEOTIDE SEQUENCE [LARGE SCALE GENOMIC DNA]</scope>
</reference>
<name>A0A2H1EF76_9ARCH</name>
<dbReference type="EMBL" id="FRFC01000001">
    <property type="protein sequence ID" value="SHO42830.1"/>
    <property type="molecule type" value="Genomic_DNA"/>
</dbReference>
<proteinExistence type="predicted"/>